<dbReference type="PANTHER" id="PTHR10039">
    <property type="entry name" value="AMELOGENIN"/>
    <property type="match status" value="1"/>
</dbReference>
<dbReference type="SUPFAM" id="SSF52540">
    <property type="entry name" value="P-loop containing nucleoside triphosphate hydrolases"/>
    <property type="match status" value="1"/>
</dbReference>
<sequence>MGNDERAPTPFDCTNQVSTFESRLCCQWELNSMNSKAEKLLSRGRFQKFLMNQEDAGVITELNLELDRIVQAFMLKGAIVTEIAIKETHQTVEQGFARTEAAIQQTKTSLQDAHNELSEHFLLVAASTERAESGVQDMKEETRGGFSRVLSDVGKTEDAVHTTREELSRKLEIVSDNLYRSDSVALNNQSKLLSAAQLQLLRDLPRAQARYDSQSRGDARGCFEGTRKNTLNEIYNWINSQDPNTPPIFWLCGLAGIGKSTIAHTIASEEEEKHRLGASFFFSRDEADRRNPLLVYPSIAYQLAVFNPDLKRLVAEALEQDPDVGLAVMRKQFQKLIAEPLAAWESNRGTVVIVMDALDECYPESGAEEILVRWAAELRRLPVPLKILITSRPELHIRAKFQSPSLRLISQPYILHDIEKSIVQADIELFFRHRLNEIAEDHGIPTPWPTDFELRILVKRADILFIFAATAIKFIAGGKRRDPQARLNILLKREAPKSTSKYQEVDALYTQVLQQAVAQEDEDEDDTETTTQVFRNVLETIVLLRDPLSSGSLEALLCLSKGAVRSAIIHLHSVLVVPEILDVSV</sequence>
<proteinExistence type="predicted"/>
<keyword evidence="1" id="KW-0677">Repeat</keyword>
<organism evidence="3 4">
    <name type="scientific">Tulasnella calospora MUT 4182</name>
    <dbReference type="NCBI Taxonomy" id="1051891"/>
    <lineage>
        <taxon>Eukaryota</taxon>
        <taxon>Fungi</taxon>
        <taxon>Dikarya</taxon>
        <taxon>Basidiomycota</taxon>
        <taxon>Agaricomycotina</taxon>
        <taxon>Agaricomycetes</taxon>
        <taxon>Cantharellales</taxon>
        <taxon>Tulasnellaceae</taxon>
        <taxon>Tulasnella</taxon>
    </lineage>
</organism>
<evidence type="ECO:0000313" key="3">
    <source>
        <dbReference type="EMBL" id="KIO17028.1"/>
    </source>
</evidence>
<dbReference type="InterPro" id="IPR056884">
    <property type="entry name" value="NPHP3-like_N"/>
</dbReference>
<dbReference type="InterPro" id="IPR027417">
    <property type="entry name" value="P-loop_NTPase"/>
</dbReference>
<reference evidence="4" key="2">
    <citation type="submission" date="2015-01" db="EMBL/GenBank/DDBJ databases">
        <title>Evolutionary Origins and Diversification of the Mycorrhizal Mutualists.</title>
        <authorList>
            <consortium name="DOE Joint Genome Institute"/>
            <consortium name="Mycorrhizal Genomics Consortium"/>
            <person name="Kohler A."/>
            <person name="Kuo A."/>
            <person name="Nagy L.G."/>
            <person name="Floudas D."/>
            <person name="Copeland A."/>
            <person name="Barry K.W."/>
            <person name="Cichocki N."/>
            <person name="Veneault-Fourrey C."/>
            <person name="LaButti K."/>
            <person name="Lindquist E.A."/>
            <person name="Lipzen A."/>
            <person name="Lundell T."/>
            <person name="Morin E."/>
            <person name="Murat C."/>
            <person name="Riley R."/>
            <person name="Ohm R."/>
            <person name="Sun H."/>
            <person name="Tunlid A."/>
            <person name="Henrissat B."/>
            <person name="Grigoriev I.V."/>
            <person name="Hibbett D.S."/>
            <person name="Martin F."/>
        </authorList>
    </citation>
    <scope>NUCLEOTIDE SEQUENCE [LARGE SCALE GENOMIC DNA]</scope>
    <source>
        <strain evidence="4">MUT 4182</strain>
    </source>
</reference>
<dbReference type="STRING" id="1051891.A0A0C3K6M6"/>
<dbReference type="Gene3D" id="3.40.50.300">
    <property type="entry name" value="P-loop containing nucleotide triphosphate hydrolases"/>
    <property type="match status" value="1"/>
</dbReference>
<evidence type="ECO:0000313" key="4">
    <source>
        <dbReference type="Proteomes" id="UP000054248"/>
    </source>
</evidence>
<dbReference type="Proteomes" id="UP000054248">
    <property type="component" value="Unassembled WGS sequence"/>
</dbReference>
<gene>
    <name evidence="3" type="ORF">M407DRAFT_229880</name>
</gene>
<accession>A0A0C3K6M6</accession>
<name>A0A0C3K6M6_9AGAM</name>
<reference evidence="3 4" key="1">
    <citation type="submission" date="2014-04" db="EMBL/GenBank/DDBJ databases">
        <authorList>
            <consortium name="DOE Joint Genome Institute"/>
            <person name="Kuo A."/>
            <person name="Girlanda M."/>
            <person name="Perotto S."/>
            <person name="Kohler A."/>
            <person name="Nagy L.G."/>
            <person name="Floudas D."/>
            <person name="Copeland A."/>
            <person name="Barry K.W."/>
            <person name="Cichocki N."/>
            <person name="Veneault-Fourrey C."/>
            <person name="LaButti K."/>
            <person name="Lindquist E.A."/>
            <person name="Lipzen A."/>
            <person name="Lundell T."/>
            <person name="Morin E."/>
            <person name="Murat C."/>
            <person name="Sun H."/>
            <person name="Tunlid A."/>
            <person name="Henrissat B."/>
            <person name="Grigoriev I.V."/>
            <person name="Hibbett D.S."/>
            <person name="Martin F."/>
            <person name="Nordberg H.P."/>
            <person name="Cantor M.N."/>
            <person name="Hua S.X."/>
        </authorList>
    </citation>
    <scope>NUCLEOTIDE SEQUENCE [LARGE SCALE GENOMIC DNA]</scope>
    <source>
        <strain evidence="3 4">MUT 4182</strain>
    </source>
</reference>
<evidence type="ECO:0000256" key="1">
    <source>
        <dbReference type="ARBA" id="ARBA00022737"/>
    </source>
</evidence>
<dbReference type="EMBL" id="KN823441">
    <property type="protein sequence ID" value="KIO17028.1"/>
    <property type="molecule type" value="Genomic_DNA"/>
</dbReference>
<protein>
    <recommendedName>
        <fullName evidence="2">Nephrocystin 3-like N-terminal domain-containing protein</fullName>
    </recommendedName>
</protein>
<evidence type="ECO:0000259" key="2">
    <source>
        <dbReference type="Pfam" id="PF24883"/>
    </source>
</evidence>
<dbReference type="HOGENOM" id="CLU_000288_6_10_1"/>
<feature type="domain" description="Nephrocystin 3-like N-terminal" evidence="2">
    <location>
        <begin position="233"/>
        <end position="392"/>
    </location>
</feature>
<dbReference type="Pfam" id="PF24883">
    <property type="entry name" value="NPHP3_N"/>
    <property type="match status" value="1"/>
</dbReference>
<keyword evidence="4" id="KW-1185">Reference proteome</keyword>
<dbReference type="PANTHER" id="PTHR10039:SF14">
    <property type="entry name" value="NACHT DOMAIN-CONTAINING PROTEIN"/>
    <property type="match status" value="1"/>
</dbReference>
<dbReference type="OrthoDB" id="5967843at2759"/>
<dbReference type="AlphaFoldDB" id="A0A0C3K6M6"/>